<keyword evidence="4" id="KW-1185">Reference proteome</keyword>
<feature type="compositionally biased region" description="Polar residues" evidence="1">
    <location>
        <begin position="89"/>
        <end position="98"/>
    </location>
</feature>
<evidence type="ECO:0000256" key="2">
    <source>
        <dbReference type="SAM" id="SignalP"/>
    </source>
</evidence>
<name>A0ABZ3CNZ7_9GAMM</name>
<reference evidence="3 4" key="1">
    <citation type="submission" date="2024-04" db="EMBL/GenBank/DDBJ databases">
        <title>Salinicola lusitanus LLJ914,a marine bacterium isolated from the Okinawa Trough.</title>
        <authorList>
            <person name="Li J."/>
        </authorList>
    </citation>
    <scope>NUCLEOTIDE SEQUENCE [LARGE SCALE GENOMIC DNA]</scope>
    <source>
        <strain evidence="3 4">LLJ914</strain>
    </source>
</reference>
<protein>
    <recommendedName>
        <fullName evidence="5">DUF4156 domain-containing protein</fullName>
    </recommendedName>
</protein>
<evidence type="ECO:0008006" key="5">
    <source>
        <dbReference type="Google" id="ProtNLM"/>
    </source>
</evidence>
<proteinExistence type="predicted"/>
<gene>
    <name evidence="3" type="ORF">AAGT95_13670</name>
</gene>
<dbReference type="PROSITE" id="PS51257">
    <property type="entry name" value="PROKAR_LIPOPROTEIN"/>
    <property type="match status" value="1"/>
</dbReference>
<evidence type="ECO:0000256" key="1">
    <source>
        <dbReference type="SAM" id="MobiDB-lite"/>
    </source>
</evidence>
<dbReference type="RefSeq" id="WP_342594146.1">
    <property type="nucleotide sequence ID" value="NZ_CP151919.1"/>
</dbReference>
<dbReference type="Proteomes" id="UP001453229">
    <property type="component" value="Chromosome"/>
</dbReference>
<accession>A0ABZ3CNZ7</accession>
<feature type="chain" id="PRO_5045270528" description="DUF4156 domain-containing protein" evidence="2">
    <location>
        <begin position="26"/>
        <end position="127"/>
    </location>
</feature>
<sequence>MSKTTMATTPIWMALAGLLTLGTLAGCASDSSSVEKEATRYVVTGLGDDQDEAMSNAKERALEQCEAQDYDKFVIVKQQTMGPGEESSKAASTNQQLEGATVDEDTELQAATQEGDGYKVTWTIRCG</sequence>
<keyword evidence="2" id="KW-0732">Signal</keyword>
<evidence type="ECO:0000313" key="3">
    <source>
        <dbReference type="EMBL" id="XAD52889.1"/>
    </source>
</evidence>
<evidence type="ECO:0000313" key="4">
    <source>
        <dbReference type="Proteomes" id="UP001453229"/>
    </source>
</evidence>
<organism evidence="3 4">
    <name type="scientific">Salinicola lusitanus</name>
    <dbReference type="NCBI Taxonomy" id="1949085"/>
    <lineage>
        <taxon>Bacteria</taxon>
        <taxon>Pseudomonadati</taxon>
        <taxon>Pseudomonadota</taxon>
        <taxon>Gammaproteobacteria</taxon>
        <taxon>Oceanospirillales</taxon>
        <taxon>Halomonadaceae</taxon>
        <taxon>Salinicola</taxon>
    </lineage>
</organism>
<feature type="region of interest" description="Disordered" evidence="1">
    <location>
        <begin position="79"/>
        <end position="113"/>
    </location>
</feature>
<dbReference type="EMBL" id="CP151919">
    <property type="protein sequence ID" value="XAD52889.1"/>
    <property type="molecule type" value="Genomic_DNA"/>
</dbReference>
<feature type="signal peptide" evidence="2">
    <location>
        <begin position="1"/>
        <end position="25"/>
    </location>
</feature>